<dbReference type="HOGENOM" id="CLU_1400565_0_0_12"/>
<accession>M2CKB0</accession>
<gene>
    <name evidence="1" type="ORF">HMPREF9725_00233</name>
</gene>
<comment type="caution">
    <text evidence="1">The sequence shown here is derived from an EMBL/GenBank/DDBJ whole genome shotgun (WGS) entry which is preliminary data.</text>
</comment>
<dbReference type="RefSeq" id="WP_002686992.1">
    <property type="nucleotide sequence ID" value="NZ_CM001794.1"/>
</dbReference>
<sequence>MNTIMDNSNFNIQEWVNLNSYTDSKGWKGYCRRNKPFTIFRANKIVRCFMHFFRKHTNNIIIVSNVFKIKEYNLNNNNINNYIKHIEKYLIDFGYIKIISASIYDNDNCLSSGFKKFLTTDYDIISMFSLLMMMDEGIDGHCFFIFDELGLIAYPHDDTGFGFIRIKNTKVHYEDMFLKSVSQFSDFTSVVKGDILIPKQN</sequence>
<organism evidence="1">
    <name type="scientific">Treponema denticola H1-T</name>
    <dbReference type="NCBI Taxonomy" id="999431"/>
    <lineage>
        <taxon>Bacteria</taxon>
        <taxon>Pseudomonadati</taxon>
        <taxon>Spirochaetota</taxon>
        <taxon>Spirochaetia</taxon>
        <taxon>Spirochaetales</taxon>
        <taxon>Treponemataceae</taxon>
        <taxon>Treponema</taxon>
    </lineage>
</organism>
<dbReference type="Proteomes" id="UP000011708">
    <property type="component" value="Chromosome"/>
</dbReference>
<dbReference type="AlphaFoldDB" id="M2CKB0"/>
<dbReference type="PATRIC" id="fig|999431.4.peg.241"/>
<name>M2CKB0_TREDN</name>
<protein>
    <submittedName>
        <fullName evidence="1">Uncharacterized protein</fullName>
    </submittedName>
</protein>
<reference evidence="1" key="1">
    <citation type="submission" date="2012-01" db="EMBL/GenBank/DDBJ databases">
        <title>The Genome Sequence of Treponema denticola H1-T.</title>
        <authorList>
            <consortium name="The Broad Institute Genome Sequencing Platform"/>
            <person name="Earl A."/>
            <person name="Ward D."/>
            <person name="Feldgarden M."/>
            <person name="Gevers D."/>
            <person name="Blanton J.M."/>
            <person name="Fenno C.J."/>
            <person name="Baranova O.V."/>
            <person name="Mathney J."/>
            <person name="Dewhirst F.E."/>
            <person name="Izard J."/>
            <person name="Young S.K."/>
            <person name="Zeng Q."/>
            <person name="Gargeya S."/>
            <person name="Fitzgerald M."/>
            <person name="Haas B."/>
            <person name="Abouelleil A."/>
            <person name="Alvarado L."/>
            <person name="Arachchi H.M."/>
            <person name="Berlin A."/>
            <person name="Chapman S.B."/>
            <person name="Gearin G."/>
            <person name="Goldberg J."/>
            <person name="Griggs A."/>
            <person name="Gujja S."/>
            <person name="Hansen M."/>
            <person name="Heiman D."/>
            <person name="Howarth C."/>
            <person name="Larimer J."/>
            <person name="Lui A."/>
            <person name="MacDonald P.J.P."/>
            <person name="McCowen C."/>
            <person name="Montmayeur A."/>
            <person name="Murphy C."/>
            <person name="Neiman D."/>
            <person name="Pearson M."/>
            <person name="Priest M."/>
            <person name="Roberts A."/>
            <person name="Saif S."/>
            <person name="Shea T."/>
            <person name="Sisk P."/>
            <person name="Stolte C."/>
            <person name="Sykes S."/>
            <person name="Wortman J."/>
            <person name="Nusbaum C."/>
            <person name="Birren B."/>
        </authorList>
    </citation>
    <scope>NUCLEOTIDE SEQUENCE [LARGE SCALE GENOMIC DNA]</scope>
    <source>
        <strain evidence="1">H1-T</strain>
    </source>
</reference>
<dbReference type="EMBL" id="AGDW01000001">
    <property type="protein sequence ID" value="EMB34694.1"/>
    <property type="molecule type" value="Genomic_DNA"/>
</dbReference>
<evidence type="ECO:0000313" key="1">
    <source>
        <dbReference type="EMBL" id="EMB34694.1"/>
    </source>
</evidence>
<proteinExistence type="predicted"/>